<evidence type="ECO:0000259" key="6">
    <source>
        <dbReference type="Pfam" id="PF07282"/>
    </source>
</evidence>
<sequence length="294" mass="33006">VIQTVSVHGIYKTKFKNCRKKKSFCFNSDIKIDRSGRLKIPKLKTTLRMSEMNKFQGKLKKATLIKKYNGWFACCVYDEQRQPIVPTGTKMEGIDSGLSTSLTFSDGEQINFIQPFKAQEKRLATAQRKSPNSKKHKALHRRVAAQRKDYHHKLSTMLAKSHMKICWSDDSFPRLKKLFGKKYSDLGFGQFRDFLANKLASRTDGFGELIRVPSAYSTQRCHSCRALTGPSGRSGLQVREWVCSGCGTIHNRDVNAAIVTKLSGLGAQMCDDGHSVVESSEQGKSSKSSNIVLN</sequence>
<comment type="similarity">
    <text evidence="1">In the C-terminal section; belongs to the transposase 35 family.</text>
</comment>
<gene>
    <name evidence="7" type="ORF">MNBD_GAMMA08-1814</name>
</gene>
<name>A0A3B0Y1N3_9ZZZZ</name>
<evidence type="ECO:0008006" key="8">
    <source>
        <dbReference type="Google" id="ProtNLM"/>
    </source>
</evidence>
<dbReference type="GO" id="GO:0006310">
    <property type="term" value="P:DNA recombination"/>
    <property type="evidence" value="ECO:0007669"/>
    <property type="project" value="UniProtKB-KW"/>
</dbReference>
<protein>
    <recommendedName>
        <fullName evidence="8">Transposase</fullName>
    </recommendedName>
</protein>
<dbReference type="AlphaFoldDB" id="A0A3B0Y1N3"/>
<feature type="domain" description="Probable transposase IS891/IS1136/IS1341" evidence="5">
    <location>
        <begin position="76"/>
        <end position="164"/>
    </location>
</feature>
<dbReference type="EMBL" id="UOFH01000215">
    <property type="protein sequence ID" value="VAW62346.1"/>
    <property type="molecule type" value="Genomic_DNA"/>
</dbReference>
<dbReference type="NCBIfam" id="NF040570">
    <property type="entry name" value="guided_TnpB"/>
    <property type="match status" value="1"/>
</dbReference>
<keyword evidence="4" id="KW-0233">DNA recombination</keyword>
<feature type="domain" description="Cas12f1-like TNB" evidence="6">
    <location>
        <begin position="188"/>
        <end position="258"/>
    </location>
</feature>
<evidence type="ECO:0000313" key="7">
    <source>
        <dbReference type="EMBL" id="VAW62346.1"/>
    </source>
</evidence>
<dbReference type="InterPro" id="IPR010095">
    <property type="entry name" value="Cas12f1-like_TNB"/>
</dbReference>
<evidence type="ECO:0000256" key="4">
    <source>
        <dbReference type="ARBA" id="ARBA00023172"/>
    </source>
</evidence>
<evidence type="ECO:0000259" key="5">
    <source>
        <dbReference type="Pfam" id="PF01385"/>
    </source>
</evidence>
<dbReference type="InterPro" id="IPR001959">
    <property type="entry name" value="Transposase"/>
</dbReference>
<dbReference type="Pfam" id="PF07282">
    <property type="entry name" value="Cas12f1-like_TNB"/>
    <property type="match status" value="1"/>
</dbReference>
<evidence type="ECO:0000256" key="1">
    <source>
        <dbReference type="ARBA" id="ARBA00008761"/>
    </source>
</evidence>
<evidence type="ECO:0000256" key="2">
    <source>
        <dbReference type="ARBA" id="ARBA00022578"/>
    </source>
</evidence>
<dbReference type="GO" id="GO:0003677">
    <property type="term" value="F:DNA binding"/>
    <property type="evidence" value="ECO:0007669"/>
    <property type="project" value="UniProtKB-KW"/>
</dbReference>
<accession>A0A3B0Y1N3</accession>
<dbReference type="Pfam" id="PF01385">
    <property type="entry name" value="OrfB_IS605"/>
    <property type="match status" value="1"/>
</dbReference>
<keyword evidence="3" id="KW-0238">DNA-binding</keyword>
<keyword evidence="2" id="KW-0815">Transposition</keyword>
<feature type="non-terminal residue" evidence="7">
    <location>
        <position position="1"/>
    </location>
</feature>
<organism evidence="7">
    <name type="scientific">hydrothermal vent metagenome</name>
    <dbReference type="NCBI Taxonomy" id="652676"/>
    <lineage>
        <taxon>unclassified sequences</taxon>
        <taxon>metagenomes</taxon>
        <taxon>ecological metagenomes</taxon>
    </lineage>
</organism>
<reference evidence="7" key="1">
    <citation type="submission" date="2018-06" db="EMBL/GenBank/DDBJ databases">
        <authorList>
            <person name="Zhirakovskaya E."/>
        </authorList>
    </citation>
    <scope>NUCLEOTIDE SEQUENCE</scope>
</reference>
<dbReference type="GO" id="GO:0032196">
    <property type="term" value="P:transposition"/>
    <property type="evidence" value="ECO:0007669"/>
    <property type="project" value="UniProtKB-KW"/>
</dbReference>
<evidence type="ECO:0000256" key="3">
    <source>
        <dbReference type="ARBA" id="ARBA00023125"/>
    </source>
</evidence>
<proteinExistence type="inferred from homology"/>